<feature type="region of interest" description="Disordered" evidence="8">
    <location>
        <begin position="1"/>
        <end position="231"/>
    </location>
</feature>
<dbReference type="PANTHER" id="PTHR43829">
    <property type="entry name" value="AQUAPORIN OR AQUAGLYCEROPORIN RELATED"/>
    <property type="match status" value="1"/>
</dbReference>
<feature type="compositionally biased region" description="Basic and acidic residues" evidence="8">
    <location>
        <begin position="621"/>
        <end position="676"/>
    </location>
</feature>
<keyword evidence="4 9" id="KW-0812">Transmembrane</keyword>
<dbReference type="CDD" id="cd00333">
    <property type="entry name" value="MIP"/>
    <property type="match status" value="1"/>
</dbReference>
<accession>A0A0D6EJU2</accession>
<feature type="compositionally biased region" description="Low complexity" evidence="8">
    <location>
        <begin position="65"/>
        <end position="79"/>
    </location>
</feature>
<feature type="compositionally biased region" description="Basic and acidic residues" evidence="8">
    <location>
        <begin position="1"/>
        <end position="10"/>
    </location>
</feature>
<dbReference type="EMBL" id="CENE01000004">
    <property type="protein sequence ID" value="CEQ39900.1"/>
    <property type="molecule type" value="Genomic_DNA"/>
</dbReference>
<feature type="compositionally biased region" description="Basic and acidic residues" evidence="8">
    <location>
        <begin position="27"/>
        <end position="40"/>
    </location>
</feature>
<keyword evidence="5" id="KW-0677">Repeat</keyword>
<evidence type="ECO:0000256" key="5">
    <source>
        <dbReference type="ARBA" id="ARBA00022737"/>
    </source>
</evidence>
<dbReference type="GO" id="GO:0005886">
    <property type="term" value="C:plasma membrane"/>
    <property type="evidence" value="ECO:0007669"/>
    <property type="project" value="TreeGrafter"/>
</dbReference>
<dbReference type="Gene3D" id="1.20.1080.10">
    <property type="entry name" value="Glycerol uptake facilitator protein"/>
    <property type="match status" value="1"/>
</dbReference>
<evidence type="ECO:0000313" key="11">
    <source>
        <dbReference type="Proteomes" id="UP000243876"/>
    </source>
</evidence>
<keyword evidence="3" id="KW-0813">Transport</keyword>
<dbReference type="Proteomes" id="UP000243876">
    <property type="component" value="Unassembled WGS sequence"/>
</dbReference>
<feature type="compositionally biased region" description="Low complexity" evidence="8">
    <location>
        <begin position="95"/>
        <end position="113"/>
    </location>
</feature>
<dbReference type="PROSITE" id="PS00221">
    <property type="entry name" value="MIP"/>
    <property type="match status" value="1"/>
</dbReference>
<dbReference type="GO" id="GO:0015254">
    <property type="term" value="F:glycerol channel activity"/>
    <property type="evidence" value="ECO:0007669"/>
    <property type="project" value="TreeGrafter"/>
</dbReference>
<evidence type="ECO:0000256" key="4">
    <source>
        <dbReference type="ARBA" id="ARBA00022692"/>
    </source>
</evidence>
<reference evidence="11" key="1">
    <citation type="submission" date="2015-02" db="EMBL/GenBank/DDBJ databases">
        <authorList>
            <person name="Gon?alves P."/>
        </authorList>
    </citation>
    <scope>NUCLEOTIDE SEQUENCE [LARGE SCALE GENOMIC DNA]</scope>
</reference>
<feature type="compositionally biased region" description="Polar residues" evidence="8">
    <location>
        <begin position="151"/>
        <end position="169"/>
    </location>
</feature>
<evidence type="ECO:0000256" key="2">
    <source>
        <dbReference type="ARBA" id="ARBA00006175"/>
    </source>
</evidence>
<feature type="transmembrane region" description="Helical" evidence="9">
    <location>
        <begin position="521"/>
        <end position="542"/>
    </location>
</feature>
<dbReference type="InterPro" id="IPR050363">
    <property type="entry name" value="MIP/Aquaporin"/>
</dbReference>
<feature type="region of interest" description="Disordered" evidence="8">
    <location>
        <begin position="586"/>
        <end position="694"/>
    </location>
</feature>
<gene>
    <name evidence="10" type="primary">SPOSA6832_01452</name>
</gene>
<sequence length="694" mass="76384">MGSEDGDRAAAKPVWAVGGVFPKKNGPRRESASRESDRQRDKARKQEKKEKKRRWNPEREDSMPATMTDSTTGGSAASTPYEGVLERSDPFDGDGVAVSSRSSTSPAVSPGSSDEAGGRPGRYSNVSEGGSTAERPVRRQDQEPRIDGRSQMMTEPSGQNPAVNRQLSAAPTLDERRRREEEECDRHLNGEDRYEGKKEGEDRHGEPMNEEEGEHKQWPQDGGEQPAIGGKLNQETDQWDEDFEHTPDGPPVRNWWGTVRFALREPLAEFLGTLVLVIIGIGSNCQTKISQYTMGDNSSVHWTWGFAVMTSLYVAGGISGGHNNPSVTIALAVFRGFPWKVSRPSDPFSVDMIMLTFLLVEQMVPRYIVAQVLGAFVGALIIYGNYQAAINAYDPNKLIVATTSSNASATLFITAPGSPSGTTAQGFGQYLLQEMTDEPSFGREILASGILSIAVLSLGDENNAPPGAGLGAIVLGFVVTAIGMSNGWVSGYAINPARDFGPRLALWCVGYGLKLWTHNDWWWIVGPICGTLIGALAGCFTYDLCIFTGPGSPVNYSVYELAGSVGLPKMHNMVLHTIRPSTRCSTRREEFSDEEAGLPPTQSVLGRTFAMGPRPAQRPPSKRDELEVTQRWRRGREAVGRQEERKRERYEESRKRSIEAVRRNRVERENELRRAEVEEESAAVAQGEKTSRER</sequence>
<dbReference type="InterPro" id="IPR000425">
    <property type="entry name" value="MIP"/>
</dbReference>
<dbReference type="PRINTS" id="PR00783">
    <property type="entry name" value="MINTRINSICP"/>
</dbReference>
<comment type="similarity">
    <text evidence="2">Belongs to the MIP/aquaporin (TC 1.A.8) family.</text>
</comment>
<dbReference type="SUPFAM" id="SSF81338">
    <property type="entry name" value="Aquaporin-like"/>
    <property type="match status" value="1"/>
</dbReference>
<dbReference type="GO" id="GO:0015250">
    <property type="term" value="F:water channel activity"/>
    <property type="evidence" value="ECO:0007669"/>
    <property type="project" value="TreeGrafter"/>
</dbReference>
<evidence type="ECO:0000256" key="1">
    <source>
        <dbReference type="ARBA" id="ARBA00004141"/>
    </source>
</evidence>
<dbReference type="OrthoDB" id="3222at2759"/>
<evidence type="ECO:0000256" key="9">
    <source>
        <dbReference type="SAM" id="Phobius"/>
    </source>
</evidence>
<protein>
    <submittedName>
        <fullName evidence="10">SPOSA6832_01452-mRNA-1:cds</fullName>
    </submittedName>
</protein>
<dbReference type="Pfam" id="PF00230">
    <property type="entry name" value="MIP"/>
    <property type="match status" value="2"/>
</dbReference>
<dbReference type="InterPro" id="IPR022357">
    <property type="entry name" value="MIP_CS"/>
</dbReference>
<organism evidence="10 11">
    <name type="scientific">Sporidiobolus salmonicolor</name>
    <name type="common">Yeast-like fungus</name>
    <name type="synonym">Sporobolomyces salmonicolor</name>
    <dbReference type="NCBI Taxonomy" id="5005"/>
    <lineage>
        <taxon>Eukaryota</taxon>
        <taxon>Fungi</taxon>
        <taxon>Dikarya</taxon>
        <taxon>Basidiomycota</taxon>
        <taxon>Pucciniomycotina</taxon>
        <taxon>Microbotryomycetes</taxon>
        <taxon>Sporidiobolales</taxon>
        <taxon>Sporidiobolaceae</taxon>
        <taxon>Sporobolomyces</taxon>
    </lineage>
</organism>
<dbReference type="InterPro" id="IPR023271">
    <property type="entry name" value="Aquaporin-like"/>
</dbReference>
<name>A0A0D6EJU2_SPOSA</name>
<evidence type="ECO:0000256" key="6">
    <source>
        <dbReference type="ARBA" id="ARBA00022989"/>
    </source>
</evidence>
<feature type="transmembrane region" description="Helical" evidence="9">
    <location>
        <begin position="470"/>
        <end position="494"/>
    </location>
</feature>
<comment type="subcellular location">
    <subcellularLocation>
        <location evidence="1">Membrane</location>
        <topology evidence="1">Multi-pass membrane protein</topology>
    </subcellularLocation>
</comment>
<feature type="transmembrane region" description="Helical" evidence="9">
    <location>
        <begin position="367"/>
        <end position="386"/>
    </location>
</feature>
<evidence type="ECO:0000256" key="7">
    <source>
        <dbReference type="ARBA" id="ARBA00023136"/>
    </source>
</evidence>
<keyword evidence="6 9" id="KW-1133">Transmembrane helix</keyword>
<keyword evidence="11" id="KW-1185">Reference proteome</keyword>
<evidence type="ECO:0000256" key="8">
    <source>
        <dbReference type="SAM" id="MobiDB-lite"/>
    </source>
</evidence>
<evidence type="ECO:0000313" key="10">
    <source>
        <dbReference type="EMBL" id="CEQ39900.1"/>
    </source>
</evidence>
<keyword evidence="7 9" id="KW-0472">Membrane</keyword>
<dbReference type="AlphaFoldDB" id="A0A0D6EJU2"/>
<evidence type="ECO:0000256" key="3">
    <source>
        <dbReference type="ARBA" id="ARBA00022448"/>
    </source>
</evidence>
<feature type="compositionally biased region" description="Basic and acidic residues" evidence="8">
    <location>
        <begin position="173"/>
        <end position="218"/>
    </location>
</feature>
<feature type="compositionally biased region" description="Basic and acidic residues" evidence="8">
    <location>
        <begin position="135"/>
        <end position="148"/>
    </location>
</feature>
<feature type="compositionally biased region" description="Basic residues" evidence="8">
    <location>
        <begin position="41"/>
        <end position="54"/>
    </location>
</feature>
<proteinExistence type="inferred from homology"/>
<dbReference type="PANTHER" id="PTHR43829:SF24">
    <property type="entry name" value="MIP AQUAPORIN (EUROFUNG)"/>
    <property type="match status" value="1"/>
</dbReference>